<sequence>MVFTNGTREKRMMHPRTPVRSESCLEVLLEVFLSALVIANIVLWLQRLFFQIHQRLE</sequence>
<proteinExistence type="predicted"/>
<protein>
    <submittedName>
        <fullName evidence="2">Uncharacterized protein</fullName>
    </submittedName>
</protein>
<organism evidence="2">
    <name type="scientific">Oryzias latipes</name>
    <name type="common">Japanese rice fish</name>
    <name type="synonym">Japanese killifish</name>
    <dbReference type="NCBI Taxonomy" id="8090"/>
    <lineage>
        <taxon>Eukaryota</taxon>
        <taxon>Metazoa</taxon>
        <taxon>Chordata</taxon>
        <taxon>Craniata</taxon>
        <taxon>Vertebrata</taxon>
        <taxon>Euteleostomi</taxon>
        <taxon>Actinopterygii</taxon>
        <taxon>Neopterygii</taxon>
        <taxon>Teleostei</taxon>
        <taxon>Neoteleostei</taxon>
        <taxon>Acanthomorphata</taxon>
        <taxon>Ovalentaria</taxon>
        <taxon>Atherinomorphae</taxon>
        <taxon>Beloniformes</taxon>
        <taxon>Adrianichthyidae</taxon>
        <taxon>Oryziinae</taxon>
        <taxon>Oryzias</taxon>
    </lineage>
</organism>
<accession>A0A286P9V1</accession>
<feature type="transmembrane region" description="Helical" evidence="1">
    <location>
        <begin position="27"/>
        <end position="45"/>
    </location>
</feature>
<keyword evidence="1" id="KW-0812">Transmembrane</keyword>
<evidence type="ECO:0000256" key="1">
    <source>
        <dbReference type="SAM" id="Phobius"/>
    </source>
</evidence>
<name>A0A286P9V1_ORYLA</name>
<gene>
    <name evidence="2" type="primary">ORF52</name>
</gene>
<dbReference type="AlphaFoldDB" id="A0A286P9V1"/>
<keyword evidence="1" id="KW-1133">Transmembrane helix</keyword>
<dbReference type="EMBL" id="LC199500">
    <property type="protein sequence ID" value="BBA49212.1"/>
    <property type="molecule type" value="Genomic_DNA"/>
</dbReference>
<evidence type="ECO:0000313" key="2">
    <source>
        <dbReference type="EMBL" id="BBA49212.1"/>
    </source>
</evidence>
<keyword evidence="1" id="KW-0472">Membrane</keyword>
<reference evidence="2" key="1">
    <citation type="journal article" date="2017" name="Nat. Commun.">
        <title>Complete fusion of a transposon and herpesvirus created the Teratorn mobile element in medaka fish.</title>
        <authorList>
            <person name="Inoue Y."/>
            <person name="Saga T."/>
            <person name="Aikawa T."/>
            <person name="Kumagai M."/>
            <person name="Shimada A."/>
            <person name="Kawaguchi Y."/>
            <person name="Naruse K."/>
            <person name="Morishita S."/>
            <person name="Koga A."/>
            <person name="Takeda H."/>
        </authorList>
    </citation>
    <scope>NUCLEOTIDE SEQUENCE</scope>
</reference>